<dbReference type="GO" id="GO:0004821">
    <property type="term" value="F:histidine-tRNA ligase activity"/>
    <property type="evidence" value="ECO:0007669"/>
    <property type="project" value="UniProtKB-UniRule"/>
</dbReference>
<keyword evidence="5 9" id="KW-0436">Ligase</keyword>
<dbReference type="HAMAP" id="MF_00127">
    <property type="entry name" value="His_tRNA_synth"/>
    <property type="match status" value="1"/>
</dbReference>
<dbReference type="GO" id="GO:0005524">
    <property type="term" value="F:ATP binding"/>
    <property type="evidence" value="ECO:0007669"/>
    <property type="project" value="UniProtKB-UniRule"/>
</dbReference>
<evidence type="ECO:0000259" key="8">
    <source>
        <dbReference type="PROSITE" id="PS50862"/>
    </source>
</evidence>
<dbReference type="InterPro" id="IPR004154">
    <property type="entry name" value="Anticodon-bd"/>
</dbReference>
<dbReference type="InterPro" id="IPR006195">
    <property type="entry name" value="aa-tRNA-synth_II"/>
</dbReference>
<comment type="caution">
    <text evidence="9">The sequence shown here is derived from an EMBL/GenBank/DDBJ whole genome shotgun (WGS) entry which is preliminary data.</text>
</comment>
<dbReference type="InterPro" id="IPR004516">
    <property type="entry name" value="HisRS/HisZ"/>
</dbReference>
<sequence>MEKKTKMKTSKPQKAKRPAVATSSTGATDDTQPTKGKRLPQTIRGFRDILPEEQAYWRYLATECEQISEVYGFQPITLPIVEATSLFERAVGKVTDIVEKEMFSFTNQGNESLTLRPEPTAGMARAYLQHGLINQPQPVKWYTIGPMFRYQRPQYGRQRQFHQWGCEVIGDNHPTMDATLMLMATNLFQTLGLPTALQVNSIGDKECRPVYRKALLEYYRGHRKELCEDCERRLGKNPLRLLDCKEEGCRALRADAPQFVDHLCTPCRDHFMAMLEYLDDLDVPYVLNPHLVRGLDYYTRTVFEVWAADDESGKTALAGGGRYDDLLAELGGRPTPAVGIGLGMETVILKMKEREVSLPPAPRADVFIAQLSQPARKKAMLLFEELRKSNVRVSASFSKDGLKPQMEMAARLGVRYTIIIGQKEIVDHTAIVRDMEAGMQETFDFKKIINIIQHKLEEEAPIIHTEPLNQKPEEPTVV</sequence>
<dbReference type="Pfam" id="PF03129">
    <property type="entry name" value="HGTP_anticodon"/>
    <property type="match status" value="1"/>
</dbReference>
<comment type="similarity">
    <text evidence="1 5">Belongs to the class-II aminoacyl-tRNA synthetase family.</text>
</comment>
<organism evidence="9 10">
    <name type="scientific">Candidatus Uhrbacteria bacterium CG10_big_fil_rev_8_21_14_0_10_48_11</name>
    <dbReference type="NCBI Taxonomy" id="1975037"/>
    <lineage>
        <taxon>Bacteria</taxon>
        <taxon>Candidatus Uhriibacteriota</taxon>
    </lineage>
</organism>
<evidence type="ECO:0000256" key="2">
    <source>
        <dbReference type="ARBA" id="ARBA00022741"/>
    </source>
</evidence>
<feature type="region of interest" description="Disordered" evidence="7">
    <location>
        <begin position="1"/>
        <end position="39"/>
    </location>
</feature>
<feature type="binding site" evidence="6">
    <location>
        <position position="149"/>
    </location>
    <ligand>
        <name>L-histidine</name>
        <dbReference type="ChEBI" id="CHEBI:57595"/>
    </ligand>
</feature>
<feature type="binding site" evidence="6">
    <location>
        <position position="163"/>
    </location>
    <ligand>
        <name>L-histidine</name>
        <dbReference type="ChEBI" id="CHEBI:57595"/>
    </ligand>
</feature>
<dbReference type="InterPro" id="IPR045864">
    <property type="entry name" value="aa-tRNA-synth_II/BPL/LPL"/>
</dbReference>
<feature type="compositionally biased region" description="Basic residues" evidence="7">
    <location>
        <begin position="1"/>
        <end position="17"/>
    </location>
</feature>
<evidence type="ECO:0000256" key="7">
    <source>
        <dbReference type="SAM" id="MobiDB-lite"/>
    </source>
</evidence>
<dbReference type="Pfam" id="PF13393">
    <property type="entry name" value="tRNA-synt_His"/>
    <property type="match status" value="2"/>
</dbReference>
<feature type="compositionally biased region" description="Polar residues" evidence="7">
    <location>
        <begin position="21"/>
        <end position="34"/>
    </location>
</feature>
<dbReference type="Gene3D" id="3.30.930.10">
    <property type="entry name" value="Bira Bifunctional Protein, Domain 2"/>
    <property type="match status" value="1"/>
</dbReference>
<feature type="binding site" evidence="6">
    <location>
        <begin position="118"/>
        <end position="120"/>
    </location>
    <ligand>
        <name>L-histidine</name>
        <dbReference type="ChEBI" id="CHEBI:57595"/>
    </ligand>
</feature>
<feature type="domain" description="Aminoacyl-transfer RNA synthetases class-II family profile" evidence="8">
    <location>
        <begin position="53"/>
        <end position="359"/>
    </location>
</feature>
<dbReference type="NCBIfam" id="TIGR00442">
    <property type="entry name" value="hisS"/>
    <property type="match status" value="1"/>
</dbReference>
<dbReference type="SUPFAM" id="SSF55681">
    <property type="entry name" value="Class II aaRS and biotin synthetases"/>
    <property type="match status" value="1"/>
</dbReference>
<evidence type="ECO:0000256" key="5">
    <source>
        <dbReference type="HAMAP-Rule" id="MF_00127"/>
    </source>
</evidence>
<feature type="binding site" evidence="6">
    <location>
        <position position="167"/>
    </location>
    <ligand>
        <name>L-histidine</name>
        <dbReference type="ChEBI" id="CHEBI:57595"/>
    </ligand>
</feature>
<comment type="subcellular location">
    <subcellularLocation>
        <location evidence="5">Cytoplasm</location>
    </subcellularLocation>
</comment>
<dbReference type="Gene3D" id="3.40.50.800">
    <property type="entry name" value="Anticodon-binding domain"/>
    <property type="match status" value="1"/>
</dbReference>
<dbReference type="CDD" id="cd00773">
    <property type="entry name" value="HisRS-like_core"/>
    <property type="match status" value="1"/>
</dbReference>
<dbReference type="AlphaFoldDB" id="A0A2M8LF48"/>
<dbReference type="EMBL" id="PFET01000005">
    <property type="protein sequence ID" value="PJE76072.1"/>
    <property type="molecule type" value="Genomic_DNA"/>
</dbReference>
<evidence type="ECO:0000313" key="10">
    <source>
        <dbReference type="Proteomes" id="UP000231152"/>
    </source>
</evidence>
<evidence type="ECO:0000256" key="1">
    <source>
        <dbReference type="ARBA" id="ARBA00008226"/>
    </source>
</evidence>
<evidence type="ECO:0000256" key="4">
    <source>
        <dbReference type="ARBA" id="ARBA00047639"/>
    </source>
</evidence>
<accession>A0A2M8LF48</accession>
<keyword evidence="5" id="KW-0963">Cytoplasm</keyword>
<dbReference type="Proteomes" id="UP000231152">
    <property type="component" value="Unassembled WGS sequence"/>
</dbReference>
<evidence type="ECO:0000313" key="9">
    <source>
        <dbReference type="EMBL" id="PJE76072.1"/>
    </source>
</evidence>
<comment type="subunit">
    <text evidence="5">Homodimer.</text>
</comment>
<dbReference type="PANTHER" id="PTHR43707">
    <property type="entry name" value="HISTIDYL-TRNA SYNTHETASE"/>
    <property type="match status" value="1"/>
</dbReference>
<dbReference type="InterPro" id="IPR036621">
    <property type="entry name" value="Anticodon-bd_dom_sf"/>
</dbReference>
<evidence type="ECO:0000256" key="3">
    <source>
        <dbReference type="ARBA" id="ARBA00023146"/>
    </source>
</evidence>
<keyword evidence="5" id="KW-0067">ATP-binding</keyword>
<protein>
    <recommendedName>
        <fullName evidence="5">Histidine--tRNA ligase</fullName>
        <ecNumber evidence="5">6.1.1.21</ecNumber>
    </recommendedName>
    <alternativeName>
        <fullName evidence="5">Histidyl-tRNA synthetase</fullName>
        <shortName evidence="5">HisRS</shortName>
    </alternativeName>
</protein>
<dbReference type="EC" id="6.1.1.21" evidence="5"/>
<proteinExistence type="inferred from homology"/>
<feature type="binding site" evidence="6">
    <location>
        <position position="293"/>
    </location>
    <ligand>
        <name>L-histidine</name>
        <dbReference type="ChEBI" id="CHEBI:57595"/>
    </ligand>
</feature>
<comment type="catalytic activity">
    <reaction evidence="4 5">
        <text>tRNA(His) + L-histidine + ATP = L-histidyl-tRNA(His) + AMP + diphosphate + H(+)</text>
        <dbReference type="Rhea" id="RHEA:17313"/>
        <dbReference type="Rhea" id="RHEA-COMP:9665"/>
        <dbReference type="Rhea" id="RHEA-COMP:9689"/>
        <dbReference type="ChEBI" id="CHEBI:15378"/>
        <dbReference type="ChEBI" id="CHEBI:30616"/>
        <dbReference type="ChEBI" id="CHEBI:33019"/>
        <dbReference type="ChEBI" id="CHEBI:57595"/>
        <dbReference type="ChEBI" id="CHEBI:78442"/>
        <dbReference type="ChEBI" id="CHEBI:78527"/>
        <dbReference type="ChEBI" id="CHEBI:456215"/>
        <dbReference type="EC" id="6.1.1.21"/>
    </reaction>
</comment>
<feature type="binding site" evidence="6">
    <location>
        <begin position="297"/>
        <end position="298"/>
    </location>
    <ligand>
        <name>L-histidine</name>
        <dbReference type="ChEBI" id="CHEBI:57595"/>
    </ligand>
</feature>
<dbReference type="PANTHER" id="PTHR43707:SF1">
    <property type="entry name" value="HISTIDINE--TRNA LIGASE, MITOCHONDRIAL-RELATED"/>
    <property type="match status" value="1"/>
</dbReference>
<dbReference type="InterPro" id="IPR041715">
    <property type="entry name" value="HisRS-like_core"/>
</dbReference>
<reference evidence="9 10" key="1">
    <citation type="submission" date="2017-09" db="EMBL/GenBank/DDBJ databases">
        <title>Depth-based differentiation of microbial function through sediment-hosted aquifers and enrichment of novel symbionts in the deep terrestrial subsurface.</title>
        <authorList>
            <person name="Probst A.J."/>
            <person name="Ladd B."/>
            <person name="Jarett J.K."/>
            <person name="Geller-Mcgrath D.E."/>
            <person name="Sieber C.M."/>
            <person name="Emerson J.B."/>
            <person name="Anantharaman K."/>
            <person name="Thomas B.C."/>
            <person name="Malmstrom R."/>
            <person name="Stieglmeier M."/>
            <person name="Klingl A."/>
            <person name="Woyke T."/>
            <person name="Ryan C.M."/>
            <person name="Banfield J.F."/>
        </authorList>
    </citation>
    <scope>NUCLEOTIDE SEQUENCE [LARGE SCALE GENOMIC DNA]</scope>
    <source>
        <strain evidence="9">CG10_big_fil_rev_8_21_14_0_10_48_11</strain>
    </source>
</reference>
<dbReference type="PIRSF" id="PIRSF001549">
    <property type="entry name" value="His-tRNA_synth"/>
    <property type="match status" value="1"/>
</dbReference>
<dbReference type="InterPro" id="IPR015807">
    <property type="entry name" value="His-tRNA-ligase"/>
</dbReference>
<keyword evidence="2 5" id="KW-0547">Nucleotide-binding</keyword>
<gene>
    <name evidence="5" type="primary">hisS</name>
    <name evidence="9" type="ORF">COV04_00890</name>
</gene>
<keyword evidence="3 5" id="KW-0030">Aminoacyl-tRNA synthetase</keyword>
<evidence type="ECO:0000256" key="6">
    <source>
        <dbReference type="PIRSR" id="PIRSR001549-1"/>
    </source>
</evidence>
<keyword evidence="5" id="KW-0648">Protein biosynthesis</keyword>
<dbReference type="GO" id="GO:0006427">
    <property type="term" value="P:histidyl-tRNA aminoacylation"/>
    <property type="evidence" value="ECO:0007669"/>
    <property type="project" value="UniProtKB-UniRule"/>
</dbReference>
<name>A0A2M8LF48_9BACT</name>
<dbReference type="GO" id="GO:0005737">
    <property type="term" value="C:cytoplasm"/>
    <property type="evidence" value="ECO:0007669"/>
    <property type="project" value="UniProtKB-SubCell"/>
</dbReference>
<dbReference type="PROSITE" id="PS50862">
    <property type="entry name" value="AA_TRNA_LIGASE_II"/>
    <property type="match status" value="1"/>
</dbReference>
<dbReference type="SUPFAM" id="SSF52954">
    <property type="entry name" value="Class II aaRS ABD-related"/>
    <property type="match status" value="1"/>
</dbReference>